<evidence type="ECO:0000256" key="2">
    <source>
        <dbReference type="RuleBase" id="RU003707"/>
    </source>
</evidence>
<evidence type="ECO:0000313" key="3">
    <source>
        <dbReference type="EMBL" id="ANN76116.1"/>
    </source>
</evidence>
<protein>
    <submittedName>
        <fullName evidence="3">Enoyl-CoA hydratase</fullName>
    </submittedName>
</protein>
<dbReference type="Pfam" id="PF00378">
    <property type="entry name" value="ECH_1"/>
    <property type="match status" value="1"/>
</dbReference>
<dbReference type="EMBL" id="CP016172">
    <property type="protein sequence ID" value="ANN76116.1"/>
    <property type="molecule type" value="Genomic_DNA"/>
</dbReference>
<dbReference type="RefSeq" id="WP_066653570.1">
    <property type="nucleotide sequence ID" value="NZ_CBCSCL010000023.1"/>
</dbReference>
<dbReference type="CDD" id="cd06558">
    <property type="entry name" value="crotonase-like"/>
    <property type="match status" value="1"/>
</dbReference>
<evidence type="ECO:0000256" key="1">
    <source>
        <dbReference type="ARBA" id="ARBA00005254"/>
    </source>
</evidence>
<comment type="similarity">
    <text evidence="1 2">Belongs to the enoyl-CoA hydratase/isomerase family.</text>
</comment>
<keyword evidence="4" id="KW-1185">Reference proteome</keyword>
<dbReference type="Gene3D" id="3.90.226.10">
    <property type="entry name" value="2-enoyl-CoA Hydratase, Chain A, domain 1"/>
    <property type="match status" value="1"/>
</dbReference>
<proteinExistence type="inferred from homology"/>
<dbReference type="PANTHER" id="PTHR11941">
    <property type="entry name" value="ENOYL-COA HYDRATASE-RELATED"/>
    <property type="match status" value="1"/>
</dbReference>
<dbReference type="PANTHER" id="PTHR11941:SF54">
    <property type="entry name" value="ENOYL-COA HYDRATASE, MITOCHONDRIAL"/>
    <property type="match status" value="1"/>
</dbReference>
<dbReference type="InterPro" id="IPR001753">
    <property type="entry name" value="Enoyl-CoA_hydra/iso"/>
</dbReference>
<dbReference type="KEGG" id="bfz:BAU07_02365"/>
<dbReference type="Proteomes" id="UP000091926">
    <property type="component" value="Chromosome"/>
</dbReference>
<reference evidence="3 4" key="1">
    <citation type="submission" date="2016-06" db="EMBL/GenBank/DDBJ databases">
        <title>Complete genome sequences of Bordetella bronchialis and Bordetella flabilis.</title>
        <authorList>
            <person name="LiPuma J.J."/>
            <person name="Spilker T."/>
        </authorList>
    </citation>
    <scope>NUCLEOTIDE SEQUENCE [LARGE SCALE GENOMIC DNA]</scope>
    <source>
        <strain evidence="3 4">AU10664</strain>
    </source>
</reference>
<dbReference type="PROSITE" id="PS00166">
    <property type="entry name" value="ENOYL_COA_HYDRATASE"/>
    <property type="match status" value="1"/>
</dbReference>
<dbReference type="GO" id="GO:0006635">
    <property type="term" value="P:fatty acid beta-oxidation"/>
    <property type="evidence" value="ECO:0007669"/>
    <property type="project" value="TreeGrafter"/>
</dbReference>
<dbReference type="STRING" id="463014.BAU07_02365"/>
<gene>
    <name evidence="3" type="ORF">BAU07_02365</name>
</gene>
<organism evidence="3 4">
    <name type="scientific">Bordetella flabilis</name>
    <dbReference type="NCBI Taxonomy" id="463014"/>
    <lineage>
        <taxon>Bacteria</taxon>
        <taxon>Pseudomonadati</taxon>
        <taxon>Pseudomonadota</taxon>
        <taxon>Betaproteobacteria</taxon>
        <taxon>Burkholderiales</taxon>
        <taxon>Alcaligenaceae</taxon>
        <taxon>Bordetella</taxon>
    </lineage>
</organism>
<accession>A0A193G9G3</accession>
<dbReference type="GO" id="GO:0003824">
    <property type="term" value="F:catalytic activity"/>
    <property type="evidence" value="ECO:0007669"/>
    <property type="project" value="InterPro"/>
</dbReference>
<dbReference type="InterPro" id="IPR029045">
    <property type="entry name" value="ClpP/crotonase-like_dom_sf"/>
</dbReference>
<dbReference type="SUPFAM" id="SSF52096">
    <property type="entry name" value="ClpP/crotonase"/>
    <property type="match status" value="1"/>
</dbReference>
<name>A0A193G9G3_9BORD</name>
<sequence>MSSDAGIIDYRKADNVGILTMRHAPHNLVGKALCDALIAALHAAHGDGCRALVLRSGLRHFSAGADMDLFANGGERMHELDAIGVLRAFDELPIPIVGSVHGVALGGGFELALACDLIVAAASSKFGLVEATLGLHPLMGGIQRVIQRAGAARAKEVVMLGRRHDAATLEKWGIVNRVVADARLEEVTLSLARELAQGPTVAHAATKRLSTIYLDQGMRACDAMMAEVQQPIFASGDLQRGLDSFKAAGPGNAVFQGN</sequence>
<dbReference type="OrthoDB" id="8452484at2"/>
<evidence type="ECO:0000313" key="4">
    <source>
        <dbReference type="Proteomes" id="UP000091926"/>
    </source>
</evidence>
<dbReference type="InterPro" id="IPR018376">
    <property type="entry name" value="Enoyl-CoA_hyd/isom_CS"/>
</dbReference>
<dbReference type="AlphaFoldDB" id="A0A193G9G3"/>